<feature type="region of interest" description="Disordered" evidence="1">
    <location>
        <begin position="135"/>
        <end position="167"/>
    </location>
</feature>
<evidence type="ECO:0000313" key="4">
    <source>
        <dbReference type="WBParaSite" id="HDID_0000904701-mRNA-1"/>
    </source>
</evidence>
<reference evidence="4" key="1">
    <citation type="submission" date="2017-02" db="UniProtKB">
        <authorList>
            <consortium name="WormBaseParasite"/>
        </authorList>
    </citation>
    <scope>IDENTIFICATION</scope>
</reference>
<feature type="compositionally biased region" description="Low complexity" evidence="1">
    <location>
        <begin position="47"/>
        <end position="61"/>
    </location>
</feature>
<gene>
    <name evidence="2" type="ORF">HDID_LOCUS9045</name>
</gene>
<dbReference type="Proteomes" id="UP000274504">
    <property type="component" value="Unassembled WGS sequence"/>
</dbReference>
<feature type="compositionally biased region" description="Basic and acidic residues" evidence="1">
    <location>
        <begin position="33"/>
        <end position="43"/>
    </location>
</feature>
<protein>
    <submittedName>
        <fullName evidence="2 4">Uncharacterized protein</fullName>
    </submittedName>
</protein>
<organism evidence="4">
    <name type="scientific">Hymenolepis diminuta</name>
    <name type="common">Rat tapeworm</name>
    <dbReference type="NCBI Taxonomy" id="6216"/>
    <lineage>
        <taxon>Eukaryota</taxon>
        <taxon>Metazoa</taxon>
        <taxon>Spiralia</taxon>
        <taxon>Lophotrochozoa</taxon>
        <taxon>Platyhelminthes</taxon>
        <taxon>Cestoda</taxon>
        <taxon>Eucestoda</taxon>
        <taxon>Cyclophyllidea</taxon>
        <taxon>Hymenolepididae</taxon>
        <taxon>Hymenolepis</taxon>
    </lineage>
</organism>
<name>A0A0R3SU87_HYMDI</name>
<proteinExistence type="predicted"/>
<dbReference type="WBParaSite" id="HDID_0000904701-mRNA-1">
    <property type="protein sequence ID" value="HDID_0000904701-mRNA-1"/>
    <property type="gene ID" value="HDID_0000904701"/>
</dbReference>
<dbReference type="EMBL" id="UYSG01011197">
    <property type="protein sequence ID" value="VDL61363.1"/>
    <property type="molecule type" value="Genomic_DNA"/>
</dbReference>
<feature type="compositionally biased region" description="Basic residues" evidence="1">
    <location>
        <begin position="211"/>
        <end position="224"/>
    </location>
</feature>
<feature type="region of interest" description="Disordered" evidence="1">
    <location>
        <begin position="18"/>
        <end position="68"/>
    </location>
</feature>
<dbReference type="OrthoDB" id="6273315at2759"/>
<sequence length="257" mass="29366">MGEWPSDLEKFVLESSKCKKEGKLSRQRSRQSAVERDLGRTDSKSPSAFSSTDRSATSSSSRKARRQESGVSYEVKTVFIDSEVLKDRSARRYRRSRSQSLVKGYRSHNLQPSPFRLYCEPEVVKVHSGTYRCRTSSTASSSSFSSSTTNDFSSSTTSSSFSSSYSGTFVGDSSRVKIIRVNQNNAPDYVDDGRMFVFDSNKYRVEELPSRRKHHYQHNQRHSRDRQDRNMGWTRDGESFIAYPGKDSTKIYLVRSN</sequence>
<feature type="region of interest" description="Disordered" evidence="1">
    <location>
        <begin position="209"/>
        <end position="232"/>
    </location>
</feature>
<evidence type="ECO:0000313" key="2">
    <source>
        <dbReference type="EMBL" id="VDL61363.1"/>
    </source>
</evidence>
<reference evidence="2 3" key="2">
    <citation type="submission" date="2018-11" db="EMBL/GenBank/DDBJ databases">
        <authorList>
            <consortium name="Pathogen Informatics"/>
        </authorList>
    </citation>
    <scope>NUCLEOTIDE SEQUENCE [LARGE SCALE GENOMIC DNA]</scope>
</reference>
<evidence type="ECO:0000313" key="3">
    <source>
        <dbReference type="Proteomes" id="UP000274504"/>
    </source>
</evidence>
<evidence type="ECO:0000256" key="1">
    <source>
        <dbReference type="SAM" id="MobiDB-lite"/>
    </source>
</evidence>
<accession>A0A0R3SU87</accession>
<dbReference type="AlphaFoldDB" id="A0A0R3SU87"/>